<reference evidence="4" key="1">
    <citation type="submission" date="2009-06" db="EMBL/GenBank/DDBJ databases">
        <authorList>
            <person name="Pombert J.-F."/>
            <person name="Keeling P."/>
        </authorList>
    </citation>
    <scope>NUCLEOTIDE SEQUENCE</scope>
    <source>
        <strain evidence="4">ATCC 50920</strain>
    </source>
</reference>
<dbReference type="AlphaFoldDB" id="D3IZY9"/>
<organism evidence="4">
    <name type="scientific">Helicosporidium sp. subsp. Simulium jonesii</name>
    <name type="common">Green alga</name>
    <dbReference type="NCBI Taxonomy" id="145475"/>
    <lineage>
        <taxon>Eukaryota</taxon>
        <taxon>Viridiplantae</taxon>
        <taxon>Chlorophyta</taxon>
        <taxon>core chlorophytes</taxon>
        <taxon>Trebouxiophyceae</taxon>
        <taxon>Chlorellales</taxon>
        <taxon>Chlorellaceae</taxon>
        <taxon>Helicosporidium</taxon>
    </lineage>
</organism>
<protein>
    <submittedName>
        <fullName evidence="4">NADH dehydrogenase subunit 9</fullName>
    </submittedName>
</protein>
<gene>
    <name evidence="4" type="primary">nad9</name>
</gene>
<dbReference type="PANTHER" id="PTHR10884:SF14">
    <property type="entry name" value="NADH DEHYDROGENASE [UBIQUINONE] IRON-SULFUR PROTEIN 3, MITOCHONDRIAL"/>
    <property type="match status" value="1"/>
</dbReference>
<dbReference type="Pfam" id="PF00329">
    <property type="entry name" value="Complex1_30kDa"/>
    <property type="match status" value="1"/>
</dbReference>
<proteinExistence type="inferred from homology"/>
<keyword evidence="2" id="KW-0813">Transport</keyword>
<dbReference type="GO" id="GO:0016651">
    <property type="term" value="F:oxidoreductase activity, acting on NAD(P)H"/>
    <property type="evidence" value="ECO:0007669"/>
    <property type="project" value="InterPro"/>
</dbReference>
<evidence type="ECO:0000256" key="1">
    <source>
        <dbReference type="ARBA" id="ARBA00007569"/>
    </source>
</evidence>
<dbReference type="RefSeq" id="YP_006280989.1">
    <property type="nucleotide sequence ID" value="NC_017841.1"/>
</dbReference>
<evidence type="ECO:0000313" key="4">
    <source>
        <dbReference type="EMBL" id="ACT36216.1"/>
    </source>
</evidence>
<feature type="domain" description="NADH:ubiquinone oxidoreductase 30kDa subunit" evidence="3">
    <location>
        <begin position="95"/>
        <end position="224"/>
    </location>
</feature>
<dbReference type="InterPro" id="IPR001268">
    <property type="entry name" value="NADH_UbQ_OxRdtase_30kDa_su"/>
</dbReference>
<dbReference type="PANTHER" id="PTHR10884">
    <property type="entry name" value="NADH DEHYDROGENASE UBIQUINONE IRON-SULFUR PROTEIN 3"/>
    <property type="match status" value="1"/>
</dbReference>
<reference evidence="4" key="2">
    <citation type="journal article" date="2010" name="PLoS ONE">
        <title>The mitochondrial genome of the entomoparasitic green alga helicosporidium.</title>
        <authorList>
            <person name="Pombert J.F."/>
            <person name="Keeling P.J."/>
        </authorList>
    </citation>
    <scope>NUCLEOTIDE SEQUENCE</scope>
    <source>
        <strain evidence="4">ATCC 50920</strain>
    </source>
</reference>
<dbReference type="NCBIfam" id="TIGR01961">
    <property type="entry name" value="NuoC_fam"/>
    <property type="match status" value="1"/>
</dbReference>
<keyword evidence="4" id="KW-0496">Mitochondrion</keyword>
<dbReference type="GO" id="GO:0008137">
    <property type="term" value="F:NADH dehydrogenase (ubiquinone) activity"/>
    <property type="evidence" value="ECO:0007669"/>
    <property type="project" value="InterPro"/>
</dbReference>
<dbReference type="Gene3D" id="3.30.460.80">
    <property type="entry name" value="NADH:ubiquinone oxidoreductase, 30kDa subunit"/>
    <property type="match status" value="1"/>
</dbReference>
<dbReference type="InterPro" id="IPR037232">
    <property type="entry name" value="NADH_quin_OxRdtase_su_C/D-like"/>
</dbReference>
<name>D3IZY9_HELSJ</name>
<sequence>MIVLSIRSFFTARTIYSIIIYNKKNFIINMNQLSLNEKELLKGNEFLFVQSIIKMVPNWIIHHKTSSIISFDNKSDKGSAEQNLASKKFNQAIFYVYPQYLLSFLDFLKNHMNTQYKVLIDITAVDYPSKYNRFEIVYNLLSVQYNNRIIVKTIVDEYSNINSQNYSQCVDSSQSLYSCATWYEREVWDMFGIFFKNNPDLRRILTDYGFSGHPLRKDFPLSGYKEVRYDDSEKRVITESIECSQEFRSFDYETLPQQN</sequence>
<dbReference type="HAMAP" id="MF_01357">
    <property type="entry name" value="NDH1_NuoC"/>
    <property type="match status" value="1"/>
</dbReference>
<dbReference type="InterPro" id="IPR010218">
    <property type="entry name" value="NADH_DH_suC"/>
</dbReference>
<dbReference type="EMBL" id="GQ339576">
    <property type="protein sequence ID" value="ACT36216.1"/>
    <property type="molecule type" value="Genomic_DNA"/>
</dbReference>
<geneLocation type="mitochondrion" evidence="4"/>
<dbReference type="GeneID" id="12486992"/>
<comment type="similarity">
    <text evidence="1">Belongs to the complex I 30 kDa subunit family.</text>
</comment>
<evidence type="ECO:0000259" key="3">
    <source>
        <dbReference type="Pfam" id="PF00329"/>
    </source>
</evidence>
<evidence type="ECO:0000256" key="2">
    <source>
        <dbReference type="ARBA" id="ARBA00022448"/>
    </source>
</evidence>
<dbReference type="SUPFAM" id="SSF143243">
    <property type="entry name" value="Nqo5-like"/>
    <property type="match status" value="1"/>
</dbReference>
<accession>D3IZY9</accession>